<accession>A0A2T6C805</accession>
<evidence type="ECO:0000313" key="7">
    <source>
        <dbReference type="EMBL" id="PTX64432.1"/>
    </source>
</evidence>
<evidence type="ECO:0000256" key="4">
    <source>
        <dbReference type="ARBA" id="ARBA00023295"/>
    </source>
</evidence>
<dbReference type="AlphaFoldDB" id="A0A2T6C805"/>
<dbReference type="Pfam" id="PF04616">
    <property type="entry name" value="Glyco_hydro_43"/>
    <property type="match status" value="1"/>
</dbReference>
<sequence>MTIIKQMVTLLLLVSLWCVPVAMAKGGDGCQRCGPPSGTFTNPIVDEDTPDPWVVYKDGFYYMTFTHYGKDIVVWKTRSLTDMRNAKKVTVWKPPTGTKYSHGIWAPELHWIDGKWYIYFAADDGSNPNHRMYVLESNTPNAQGSYTFKGKIADPKHDVWAIDGTVMKHNGNMYFVWSGWEHADSGFPQNLYISPMSNPWTISGERQMISTPTYLGKERQRSE</sequence>
<dbReference type="Proteomes" id="UP000244240">
    <property type="component" value="Unassembled WGS sequence"/>
</dbReference>
<comment type="caution">
    <text evidence="7">The sequence shown here is derived from an EMBL/GenBank/DDBJ whole genome shotgun (WGS) entry which is preliminary data.</text>
</comment>
<keyword evidence="3 7" id="KW-0378">Hydrolase</keyword>
<keyword evidence="2 6" id="KW-0732">Signal</keyword>
<gene>
    <name evidence="7" type="ORF">C8P63_103218</name>
</gene>
<feature type="signal peptide" evidence="6">
    <location>
        <begin position="1"/>
        <end position="24"/>
    </location>
</feature>
<dbReference type="SUPFAM" id="SSF75005">
    <property type="entry name" value="Arabinanase/levansucrase/invertase"/>
    <property type="match status" value="1"/>
</dbReference>
<dbReference type="InterPro" id="IPR006710">
    <property type="entry name" value="Glyco_hydro_43"/>
</dbReference>
<keyword evidence="4" id="KW-0326">Glycosidase</keyword>
<comment type="similarity">
    <text evidence="1">Belongs to the glycosyl hydrolase 43 family.</text>
</comment>
<feature type="site" description="Important for catalytic activity, responsible for pKa modulation of the active site Glu and correct orientation of both the proton donor and substrate" evidence="5">
    <location>
        <position position="163"/>
    </location>
</feature>
<dbReference type="EMBL" id="QBKR01000003">
    <property type="protein sequence ID" value="PTX64432.1"/>
    <property type="molecule type" value="Genomic_DNA"/>
</dbReference>
<dbReference type="RefSeq" id="WP_108021979.1">
    <property type="nucleotide sequence ID" value="NZ_QBKR01000003.1"/>
</dbReference>
<evidence type="ECO:0000313" key="8">
    <source>
        <dbReference type="Proteomes" id="UP000244240"/>
    </source>
</evidence>
<evidence type="ECO:0000256" key="6">
    <source>
        <dbReference type="SAM" id="SignalP"/>
    </source>
</evidence>
<reference evidence="7 8" key="1">
    <citation type="submission" date="2018-04" db="EMBL/GenBank/DDBJ databases">
        <title>Genomic Encyclopedia of Archaeal and Bacterial Type Strains, Phase II (KMG-II): from individual species to whole genera.</title>
        <authorList>
            <person name="Goeker M."/>
        </authorList>
    </citation>
    <scope>NUCLEOTIDE SEQUENCE [LARGE SCALE GENOMIC DNA]</scope>
    <source>
        <strain evidence="7 8">DSM 45787</strain>
    </source>
</reference>
<proteinExistence type="inferred from homology"/>
<dbReference type="CDD" id="cd18820">
    <property type="entry name" value="GH43_LbAraf43-like"/>
    <property type="match status" value="1"/>
</dbReference>
<evidence type="ECO:0000256" key="3">
    <source>
        <dbReference type="ARBA" id="ARBA00022801"/>
    </source>
</evidence>
<dbReference type="PANTHER" id="PTHR43817">
    <property type="entry name" value="GLYCOSYL HYDROLASE"/>
    <property type="match status" value="1"/>
</dbReference>
<name>A0A2T6C805_9BACL</name>
<evidence type="ECO:0000256" key="5">
    <source>
        <dbReference type="PIRSR" id="PIRSR606710-2"/>
    </source>
</evidence>
<keyword evidence="8" id="KW-1185">Reference proteome</keyword>
<organism evidence="7 8">
    <name type="scientific">Melghirimyces profundicolus</name>
    <dbReference type="NCBI Taxonomy" id="1242148"/>
    <lineage>
        <taxon>Bacteria</taxon>
        <taxon>Bacillati</taxon>
        <taxon>Bacillota</taxon>
        <taxon>Bacilli</taxon>
        <taxon>Bacillales</taxon>
        <taxon>Thermoactinomycetaceae</taxon>
        <taxon>Melghirimyces</taxon>
    </lineage>
</organism>
<dbReference type="Gene3D" id="2.115.10.20">
    <property type="entry name" value="Glycosyl hydrolase domain, family 43"/>
    <property type="match status" value="1"/>
</dbReference>
<evidence type="ECO:0000256" key="2">
    <source>
        <dbReference type="ARBA" id="ARBA00022729"/>
    </source>
</evidence>
<evidence type="ECO:0000256" key="1">
    <source>
        <dbReference type="ARBA" id="ARBA00009865"/>
    </source>
</evidence>
<dbReference type="GO" id="GO:0005975">
    <property type="term" value="P:carbohydrate metabolic process"/>
    <property type="evidence" value="ECO:0007669"/>
    <property type="project" value="InterPro"/>
</dbReference>
<feature type="chain" id="PRO_5015401478" evidence="6">
    <location>
        <begin position="25"/>
        <end position="223"/>
    </location>
</feature>
<dbReference type="InterPro" id="IPR023296">
    <property type="entry name" value="Glyco_hydro_beta-prop_sf"/>
</dbReference>
<protein>
    <submittedName>
        <fullName evidence="7">Glycosyl hydrolase family 43</fullName>
    </submittedName>
</protein>
<dbReference type="PANTHER" id="PTHR43817:SF1">
    <property type="entry name" value="HYDROLASE, FAMILY 43, PUTATIVE (AFU_ORTHOLOGUE AFUA_3G01660)-RELATED"/>
    <property type="match status" value="1"/>
</dbReference>
<dbReference type="OrthoDB" id="177947at2"/>
<dbReference type="GO" id="GO:0004553">
    <property type="term" value="F:hydrolase activity, hydrolyzing O-glycosyl compounds"/>
    <property type="evidence" value="ECO:0007669"/>
    <property type="project" value="InterPro"/>
</dbReference>